<dbReference type="AlphaFoldDB" id="A0A5E8GZP5"/>
<accession>A0A5E8GZP5</accession>
<protein>
    <submittedName>
        <fullName evidence="1">Uncharacterized protein</fullName>
    </submittedName>
</protein>
<dbReference type="RefSeq" id="WP_008192750.1">
    <property type="nucleotide sequence ID" value="NZ_CM011002.1"/>
</dbReference>
<sequence length="237" mass="24697">MTTPNLKLPEIAASQSQKHITHNEALGILDAVVNLSVLSQSVTSDPAGPDDGARYLVPAGANGAFAGHDGKIASYREDVWTFYDAAAGWRAFVADEGGFAVYDGTNWSGPDPSLISVTPNGAESRIVTVEEELTLSGASVSSTVQIPNRAIVFGVSTLTTEDVTGVWQYHCGISGQPEKFGGYLGIAAGSNNAGVIGPEAFYADTPVVITAHGDTEAFTGGKVRIALHYFLPVVPQS</sequence>
<dbReference type="Pfam" id="PF10983">
    <property type="entry name" value="DUF2793"/>
    <property type="match status" value="1"/>
</dbReference>
<dbReference type="Proteomes" id="UP000004703">
    <property type="component" value="Chromosome"/>
</dbReference>
<evidence type="ECO:0000313" key="1">
    <source>
        <dbReference type="EMBL" id="EEE45090.1"/>
    </source>
</evidence>
<proteinExistence type="predicted"/>
<gene>
    <name evidence="1" type="ORF">SADFL11_2379</name>
</gene>
<dbReference type="InterPro" id="IPR021251">
    <property type="entry name" value="DUF2793"/>
</dbReference>
<name>A0A5E8GZP5_ROSAD</name>
<evidence type="ECO:0000313" key="2">
    <source>
        <dbReference type="Proteomes" id="UP000004703"/>
    </source>
</evidence>
<reference evidence="1 2" key="1">
    <citation type="submission" date="2008-01" db="EMBL/GenBank/DDBJ databases">
        <authorList>
            <person name="Wagner-Dobler I."/>
            <person name="Ferriera S."/>
            <person name="Johnson J."/>
            <person name="Kravitz S."/>
            <person name="Beeson K."/>
            <person name="Sutton G."/>
            <person name="Rogers Y.-H."/>
            <person name="Friedman R."/>
            <person name="Frazier M."/>
            <person name="Venter J.C."/>
        </authorList>
    </citation>
    <scope>NUCLEOTIDE SEQUENCE [LARGE SCALE GENOMIC DNA]</scope>
    <source>
        <strain evidence="2">DSM 17067 / NCIMB 14079 / DFL-11</strain>
    </source>
</reference>
<comment type="caution">
    <text evidence="1">The sequence shown here is derived from an EMBL/GenBank/DDBJ whole genome shotgun (WGS) entry which is preliminary data.</text>
</comment>
<reference evidence="1 2" key="2">
    <citation type="submission" date="2013-04" db="EMBL/GenBank/DDBJ databases">
        <authorList>
            <person name="Fiebig A."/>
            <person name="Pradella S."/>
            <person name="Wagner-Doebler I."/>
        </authorList>
    </citation>
    <scope>NUCLEOTIDE SEQUENCE [LARGE SCALE GENOMIC DNA]</scope>
    <source>
        <strain evidence="2">DSM 17067 / NCIMB 14079 / DFL-11</strain>
    </source>
</reference>
<organism evidence="1 2">
    <name type="scientific">Roseibium alexandrii (strain DSM 17067 / NCIMB 14079 / DFL-11)</name>
    <name type="common">Labrenzia alexandrii</name>
    <dbReference type="NCBI Taxonomy" id="244592"/>
    <lineage>
        <taxon>Bacteria</taxon>
        <taxon>Pseudomonadati</taxon>
        <taxon>Pseudomonadota</taxon>
        <taxon>Alphaproteobacteria</taxon>
        <taxon>Hyphomicrobiales</taxon>
        <taxon>Stappiaceae</taxon>
        <taxon>Roseibium</taxon>
    </lineage>
</organism>
<dbReference type="EMBL" id="ACCU02000002">
    <property type="protein sequence ID" value="EEE45090.1"/>
    <property type="molecule type" value="Genomic_DNA"/>
</dbReference>